<evidence type="ECO:0000313" key="3">
    <source>
        <dbReference type="Proteomes" id="UP000624244"/>
    </source>
</evidence>
<protein>
    <recommendedName>
        <fullName evidence="1">DDE-1 domain-containing protein</fullName>
    </recommendedName>
</protein>
<dbReference type="InterPro" id="IPR004875">
    <property type="entry name" value="DDE_SF_endonuclease_dom"/>
</dbReference>
<dbReference type="GO" id="GO:0003676">
    <property type="term" value="F:nucleic acid binding"/>
    <property type="evidence" value="ECO:0007669"/>
    <property type="project" value="InterPro"/>
</dbReference>
<organism evidence="2 3">
    <name type="scientific">Cochliobolus sativus</name>
    <name type="common">Common root rot and spot blotch fungus</name>
    <name type="synonym">Bipolaris sorokiniana</name>
    <dbReference type="NCBI Taxonomy" id="45130"/>
    <lineage>
        <taxon>Eukaryota</taxon>
        <taxon>Fungi</taxon>
        <taxon>Dikarya</taxon>
        <taxon>Ascomycota</taxon>
        <taxon>Pezizomycotina</taxon>
        <taxon>Dothideomycetes</taxon>
        <taxon>Pleosporomycetidae</taxon>
        <taxon>Pleosporales</taxon>
        <taxon>Pleosporineae</taxon>
        <taxon>Pleosporaceae</taxon>
        <taxon>Bipolaris</taxon>
    </lineage>
</organism>
<feature type="domain" description="DDE-1" evidence="1">
    <location>
        <begin position="2"/>
        <end position="87"/>
    </location>
</feature>
<name>A0A8H6DQ87_COCSA</name>
<dbReference type="AlphaFoldDB" id="A0A8H6DQ87"/>
<reference evidence="2" key="1">
    <citation type="submission" date="2019-11" db="EMBL/GenBank/DDBJ databases">
        <title>Bipolaris sorokiniana Genome sequencing.</title>
        <authorList>
            <person name="Wang H."/>
        </authorList>
    </citation>
    <scope>NUCLEOTIDE SEQUENCE</scope>
</reference>
<gene>
    <name evidence="2" type="ORF">GGP41_002265</name>
</gene>
<evidence type="ECO:0000259" key="1">
    <source>
        <dbReference type="Pfam" id="PF03184"/>
    </source>
</evidence>
<accession>A0A8H6DQ87</accession>
<proteinExistence type="predicted"/>
<sequence>MKRVFDHQTKARANQKPRMLICDGFGTHETLEILEFCFKNNITLCRLPSNTSHKLQPCDVAVFAPLKTAYRDQVERLYRGGMTAINKEHFTALYYPARERRHRKASLRRTYPIAYPCSLRREWISTTTRSRLGTSDSSIVRGSCVAAYPSQAKSSRRDKYKATSEARAKLANAAEVSFAQQALDQHQI</sequence>
<dbReference type="Proteomes" id="UP000624244">
    <property type="component" value="Unassembled WGS sequence"/>
</dbReference>
<comment type="caution">
    <text evidence="2">The sequence shown here is derived from an EMBL/GenBank/DDBJ whole genome shotgun (WGS) entry which is preliminary data.</text>
</comment>
<dbReference type="Pfam" id="PF03184">
    <property type="entry name" value="DDE_1"/>
    <property type="match status" value="1"/>
</dbReference>
<dbReference type="EMBL" id="WNKQ01000027">
    <property type="protein sequence ID" value="KAF5844184.1"/>
    <property type="molecule type" value="Genomic_DNA"/>
</dbReference>
<evidence type="ECO:0000313" key="2">
    <source>
        <dbReference type="EMBL" id="KAF5844184.1"/>
    </source>
</evidence>